<dbReference type="PANTHER" id="PTHR43157">
    <property type="entry name" value="PHOSPHATIDYLINOSITOL-GLYCAN BIOSYNTHESIS CLASS F PROTEIN-RELATED"/>
    <property type="match status" value="1"/>
</dbReference>
<dbReference type="GO" id="GO:0016491">
    <property type="term" value="F:oxidoreductase activity"/>
    <property type="evidence" value="ECO:0007669"/>
    <property type="project" value="UniProtKB-KW"/>
</dbReference>
<name>A0A8H6MEU7_9AGAR</name>
<keyword evidence="3" id="KW-1185">Reference proteome</keyword>
<gene>
    <name evidence="2" type="ORF">DFP72DRAFT_875019</name>
</gene>
<dbReference type="Proteomes" id="UP000521943">
    <property type="component" value="Unassembled WGS sequence"/>
</dbReference>
<protein>
    <submittedName>
        <fullName evidence="2">Short-chain dehydrogenase</fullName>
    </submittedName>
</protein>
<reference evidence="2 3" key="1">
    <citation type="submission" date="2020-07" db="EMBL/GenBank/DDBJ databases">
        <title>Comparative genomics of pyrophilous fungi reveals a link between fire events and developmental genes.</title>
        <authorList>
            <consortium name="DOE Joint Genome Institute"/>
            <person name="Steindorff A.S."/>
            <person name="Carver A."/>
            <person name="Calhoun S."/>
            <person name="Stillman K."/>
            <person name="Liu H."/>
            <person name="Lipzen A."/>
            <person name="Pangilinan J."/>
            <person name="Labutti K."/>
            <person name="Bruns T.D."/>
            <person name="Grigoriev I.V."/>
        </authorList>
    </citation>
    <scope>NUCLEOTIDE SEQUENCE [LARGE SCALE GENOMIC DNA]</scope>
    <source>
        <strain evidence="2 3">CBS 144469</strain>
    </source>
</reference>
<sequence>MKKSPLTVYKEQFWTVPAVATADLRGLTVVITGANTGLGFEAAKHFASMGPGKLVLGCRSEIKEETGCEVVELRIVDMGSFASVRAFADSFEGERVDIFGYKTTADGWEESLQINDIATALLCLLLTPRLVETGDKYKTNPRLVVVSSDTHYWVSIPDEVYEAPSPWKELNKEKYVTRFRYLQTKLLDIFIMQSLAELLQDTRVIVTSMTPGYCASDLDRGFRAAGGLLGMINALRKWLLARTSEQGARQIVYAAVGSWDDPEKLRGTYLNLHEIQEPSDHAIGEKGKRRRDILWADLVSELSKVDGRVARIVKDYSG</sequence>
<comment type="caution">
    <text evidence="2">The sequence shown here is derived from an EMBL/GenBank/DDBJ whole genome shotgun (WGS) entry which is preliminary data.</text>
</comment>
<organism evidence="2 3">
    <name type="scientific">Ephemerocybe angulata</name>
    <dbReference type="NCBI Taxonomy" id="980116"/>
    <lineage>
        <taxon>Eukaryota</taxon>
        <taxon>Fungi</taxon>
        <taxon>Dikarya</taxon>
        <taxon>Basidiomycota</taxon>
        <taxon>Agaricomycotina</taxon>
        <taxon>Agaricomycetes</taxon>
        <taxon>Agaricomycetidae</taxon>
        <taxon>Agaricales</taxon>
        <taxon>Agaricineae</taxon>
        <taxon>Psathyrellaceae</taxon>
        <taxon>Ephemerocybe</taxon>
    </lineage>
</organism>
<keyword evidence="1" id="KW-0560">Oxidoreductase</keyword>
<evidence type="ECO:0000256" key="1">
    <source>
        <dbReference type="ARBA" id="ARBA00023002"/>
    </source>
</evidence>
<dbReference type="OrthoDB" id="542013at2759"/>
<proteinExistence type="predicted"/>
<evidence type="ECO:0000313" key="2">
    <source>
        <dbReference type="EMBL" id="KAF6763204.1"/>
    </source>
</evidence>
<dbReference type="PANTHER" id="PTHR43157:SF31">
    <property type="entry name" value="PHOSPHATIDYLINOSITOL-GLYCAN BIOSYNTHESIS CLASS F PROTEIN"/>
    <property type="match status" value="1"/>
</dbReference>
<evidence type="ECO:0000313" key="3">
    <source>
        <dbReference type="Proteomes" id="UP000521943"/>
    </source>
</evidence>
<dbReference type="EMBL" id="JACGCI010000006">
    <property type="protein sequence ID" value="KAF6763204.1"/>
    <property type="molecule type" value="Genomic_DNA"/>
</dbReference>
<accession>A0A8H6MEU7</accession>
<dbReference type="AlphaFoldDB" id="A0A8H6MEU7"/>
<dbReference type="SUPFAM" id="SSF51735">
    <property type="entry name" value="NAD(P)-binding Rossmann-fold domains"/>
    <property type="match status" value="1"/>
</dbReference>
<dbReference type="Gene3D" id="3.40.50.720">
    <property type="entry name" value="NAD(P)-binding Rossmann-like Domain"/>
    <property type="match status" value="1"/>
</dbReference>
<dbReference type="InterPro" id="IPR036291">
    <property type="entry name" value="NAD(P)-bd_dom_sf"/>
</dbReference>